<reference evidence="1 2" key="1">
    <citation type="submission" date="2018-10" db="EMBL/GenBank/DDBJ databases">
        <title>Genome sequencing of Lactobacillus species.</title>
        <authorList>
            <person name="Baek C."/>
            <person name="Yi H."/>
        </authorList>
    </citation>
    <scope>NUCLEOTIDE SEQUENCE [LARGE SCALE GENOMIC DNA]</scope>
    <source>
        <strain evidence="1 2">DSM 16365</strain>
    </source>
</reference>
<gene>
    <name evidence="1" type="ORF">LPA65_05190</name>
</gene>
<name>A0AAN1Q052_9LACO</name>
<accession>A0AAN1Q052</accession>
<dbReference type="Proteomes" id="UP000281644">
    <property type="component" value="Chromosome"/>
</dbReference>
<dbReference type="AlphaFoldDB" id="A0AAN1Q052"/>
<evidence type="ECO:0000313" key="1">
    <source>
        <dbReference type="EMBL" id="AYJ35196.1"/>
    </source>
</evidence>
<protein>
    <submittedName>
        <fullName evidence="1">Uncharacterized protein</fullName>
    </submittedName>
</protein>
<sequence length="75" mass="8222">MGAGCTGEFLPSIATSDNVAILSDRRYIAGYDYLSLKIGKLVSTIIELEYQKAINLRICFAVDGLWFSAEVKVAM</sequence>
<proteinExistence type="predicted"/>
<dbReference type="KEGG" id="larg:LPA65_05190"/>
<evidence type="ECO:0000313" key="2">
    <source>
        <dbReference type="Proteomes" id="UP000281644"/>
    </source>
</evidence>
<dbReference type="EMBL" id="CP032751">
    <property type="protein sequence ID" value="AYJ35196.1"/>
    <property type="molecule type" value="Genomic_DNA"/>
</dbReference>
<organism evidence="1 2">
    <name type="scientific">Lactiplantibacillus argentoratensis</name>
    <dbReference type="NCBI Taxonomy" id="271881"/>
    <lineage>
        <taxon>Bacteria</taxon>
        <taxon>Bacillati</taxon>
        <taxon>Bacillota</taxon>
        <taxon>Bacilli</taxon>
        <taxon>Lactobacillales</taxon>
        <taxon>Lactobacillaceae</taxon>
        <taxon>Lactiplantibacillus</taxon>
    </lineage>
</organism>